<dbReference type="AlphaFoldDB" id="A0A1A8GT47"/>
<gene>
    <name evidence="1" type="primary">Nfu_g_1_002800</name>
</gene>
<name>A0A1A8GT47_9TELE</name>
<proteinExistence type="predicted"/>
<evidence type="ECO:0000313" key="1">
    <source>
        <dbReference type="EMBL" id="SBQ74370.1"/>
    </source>
</evidence>
<organism evidence="1">
    <name type="scientific">Nothobranchius korthausae</name>
    <dbReference type="NCBI Taxonomy" id="1143690"/>
    <lineage>
        <taxon>Eukaryota</taxon>
        <taxon>Metazoa</taxon>
        <taxon>Chordata</taxon>
        <taxon>Craniata</taxon>
        <taxon>Vertebrata</taxon>
        <taxon>Euteleostomi</taxon>
        <taxon>Actinopterygii</taxon>
        <taxon>Neopterygii</taxon>
        <taxon>Teleostei</taxon>
        <taxon>Neoteleostei</taxon>
        <taxon>Acanthomorphata</taxon>
        <taxon>Ovalentaria</taxon>
        <taxon>Atherinomorphae</taxon>
        <taxon>Cyprinodontiformes</taxon>
        <taxon>Nothobranchiidae</taxon>
        <taxon>Nothobranchius</taxon>
    </lineage>
</organism>
<dbReference type="EMBL" id="HAEC01006255">
    <property type="protein sequence ID" value="SBQ74370.1"/>
    <property type="molecule type" value="Transcribed_RNA"/>
</dbReference>
<protein>
    <submittedName>
        <fullName evidence="1">Uncharacterized protein</fullName>
    </submittedName>
</protein>
<reference evidence="1" key="1">
    <citation type="submission" date="2016-05" db="EMBL/GenBank/DDBJ databases">
        <authorList>
            <person name="Lavstsen T."/>
            <person name="Jespersen J.S."/>
        </authorList>
    </citation>
    <scope>NUCLEOTIDE SEQUENCE</scope>
    <source>
        <tissue evidence="1">Brain</tissue>
    </source>
</reference>
<reference evidence="1" key="2">
    <citation type="submission" date="2016-06" db="EMBL/GenBank/DDBJ databases">
        <title>The genome of a short-lived fish provides insights into sex chromosome evolution and the genetic control of aging.</title>
        <authorList>
            <person name="Reichwald K."/>
            <person name="Felder M."/>
            <person name="Petzold A."/>
            <person name="Koch P."/>
            <person name="Groth M."/>
            <person name="Platzer M."/>
        </authorList>
    </citation>
    <scope>NUCLEOTIDE SEQUENCE</scope>
    <source>
        <tissue evidence="1">Brain</tissue>
    </source>
</reference>
<feature type="non-terminal residue" evidence="1">
    <location>
        <position position="37"/>
    </location>
</feature>
<sequence>HHFFSSSFFMSHFKSRIFAQAKRHCDAKPTKYKSNPP</sequence>
<feature type="non-terminal residue" evidence="1">
    <location>
        <position position="1"/>
    </location>
</feature>
<accession>A0A1A8GT47</accession>